<evidence type="ECO:0000313" key="4">
    <source>
        <dbReference type="Proteomes" id="UP000027195"/>
    </source>
</evidence>
<dbReference type="PANTHER" id="PTHR46689:SF1">
    <property type="entry name" value="PHOD-LIKE PHOSPHATASE DOMAIN-CONTAINING PROTEIN"/>
    <property type="match status" value="1"/>
</dbReference>
<dbReference type="GO" id="GO:0016020">
    <property type="term" value="C:membrane"/>
    <property type="evidence" value="ECO:0007669"/>
    <property type="project" value="TreeGrafter"/>
</dbReference>
<dbReference type="InterPro" id="IPR043904">
    <property type="entry name" value="PhoD_2-like"/>
</dbReference>
<dbReference type="InterPro" id="IPR038607">
    <property type="entry name" value="PhoD-like_sf"/>
</dbReference>
<dbReference type="OrthoDB" id="2419400at2759"/>
<reference evidence="4" key="1">
    <citation type="journal article" date="2014" name="Proc. Natl. Acad. Sci. U.S.A.">
        <title>Extensive sampling of basidiomycete genomes demonstrates inadequacy of the white-rot/brown-rot paradigm for wood decay fungi.</title>
        <authorList>
            <person name="Riley R."/>
            <person name="Salamov A.A."/>
            <person name="Brown D.W."/>
            <person name="Nagy L.G."/>
            <person name="Floudas D."/>
            <person name="Held B.W."/>
            <person name="Levasseur A."/>
            <person name="Lombard V."/>
            <person name="Morin E."/>
            <person name="Otillar R."/>
            <person name="Lindquist E.A."/>
            <person name="Sun H."/>
            <person name="LaButti K.M."/>
            <person name="Schmutz J."/>
            <person name="Jabbour D."/>
            <person name="Luo H."/>
            <person name="Baker S.E."/>
            <person name="Pisabarro A.G."/>
            <person name="Walton J.D."/>
            <person name="Blanchette R.A."/>
            <person name="Henrissat B."/>
            <person name="Martin F."/>
            <person name="Cullen D."/>
            <person name="Hibbett D.S."/>
            <person name="Grigoriev I.V."/>
        </authorList>
    </citation>
    <scope>NUCLEOTIDE SEQUENCE [LARGE SCALE GENOMIC DNA]</scope>
    <source>
        <strain evidence="4">FD-172 SS1</strain>
    </source>
</reference>
<organism evidence="3 4">
    <name type="scientific">Botryobasidium botryosum (strain FD-172 SS1)</name>
    <dbReference type="NCBI Taxonomy" id="930990"/>
    <lineage>
        <taxon>Eukaryota</taxon>
        <taxon>Fungi</taxon>
        <taxon>Dikarya</taxon>
        <taxon>Basidiomycota</taxon>
        <taxon>Agaricomycotina</taxon>
        <taxon>Agaricomycetes</taxon>
        <taxon>Cantharellales</taxon>
        <taxon>Botryobasidiaceae</taxon>
        <taxon>Botryobasidium</taxon>
    </lineage>
</organism>
<accession>A0A067M4F5</accession>
<dbReference type="AlphaFoldDB" id="A0A067M4F5"/>
<keyword evidence="4" id="KW-1185">Reference proteome</keyword>
<feature type="domain" description="PhoD-like phosphatase" evidence="2">
    <location>
        <begin position="295"/>
        <end position="570"/>
    </location>
</feature>
<proteinExistence type="predicted"/>
<dbReference type="STRING" id="930990.A0A067M4F5"/>
<dbReference type="Pfam" id="PF19050">
    <property type="entry name" value="PhoD_2"/>
    <property type="match status" value="2"/>
</dbReference>
<feature type="region of interest" description="Disordered" evidence="1">
    <location>
        <begin position="1"/>
        <end position="125"/>
    </location>
</feature>
<feature type="domain" description="PhoD-like phosphatase" evidence="2">
    <location>
        <begin position="580"/>
        <end position="742"/>
    </location>
</feature>
<dbReference type="InParanoid" id="A0A067M4F5"/>
<protein>
    <recommendedName>
        <fullName evidence="2">PhoD-like phosphatase domain-containing protein</fullName>
    </recommendedName>
</protein>
<evidence type="ECO:0000259" key="2">
    <source>
        <dbReference type="Pfam" id="PF19050"/>
    </source>
</evidence>
<dbReference type="EMBL" id="KL198125">
    <property type="protein sequence ID" value="KDQ06742.1"/>
    <property type="molecule type" value="Genomic_DNA"/>
</dbReference>
<dbReference type="HOGENOM" id="CLU_000998_1_0_1"/>
<dbReference type="InterPro" id="IPR018946">
    <property type="entry name" value="PhoD-like_MPP"/>
</dbReference>
<evidence type="ECO:0000256" key="1">
    <source>
        <dbReference type="SAM" id="MobiDB-lite"/>
    </source>
</evidence>
<sequence>MDEPGFHARRRAAKERDGRYYDHLQKGPDGRYLGYEEAPEPMNGPWVPPIPPRPSPGPSSPERYGSTSHSLLPPPLPPRMPVPVHHQRHDSASSSHSSFQYPPSPSSYYPPSPHYAPSSASQASFAPSSSTVTLSAAQRAQSLPRTAQMSPHLQLMCGPLLRYDTVENGIWYGAVMVVSVDAGSQYEPHPMLDIEWDPERPVHHNPKRPGGARNPTVMMQLSAQQPEFNPGALPSAPTLQPGTYLPSASFRSQIAPGHEIWVYNGVGGPCTFWRFMIEVPLGPREMGVRYRVNGGQQIEFFVPAVDQDMRWAAHSCNGFSAGINQDDFRGPGFASGYDPVWSDLLEHHAAMPYHVLVGGGDQLYCDALTREPEMQGWINAKTEREKIAYPLTEDMRLAIDRFYFRHYCTSFRRGAFAQANSSIPMMNMLDDHDLIDGFGSYPDNLQSSDVFRTIGSRGYFFYLLFQCFTVDEVDGTNHHRGAHTFKSMLIGGDGPWIPQPTHSVLTYLGPHVYMLLLDCRGERRKTQVCSETTYGRAFERIYQLPPQVEHLVIQLGIPIAYPRMNFLETALESKFNPIIALGRNGSLGLGSMVNKFNTDAELLDDLNDHWTAKCHKRERNWFVVECQKIALNKRMRVSYLTGDVHCAAVGVFKSLAKGWGRGIDPAKDHRYMIDVTSSAIVNTPPPVGVLTMVSMLADKQHKTMHDVQTDECMLPIFQRDTNGTPLKSKMIMGRRNWCSVMRDNSTGELEFDIRVEKVKGRGETVGYAVRTPPPQW</sequence>
<gene>
    <name evidence="3" type="ORF">BOTBODRAFT_39397</name>
</gene>
<feature type="compositionally biased region" description="Pro residues" evidence="1">
    <location>
        <begin position="72"/>
        <end position="81"/>
    </location>
</feature>
<feature type="compositionally biased region" description="Low complexity" evidence="1">
    <location>
        <begin position="115"/>
        <end position="125"/>
    </location>
</feature>
<evidence type="ECO:0000313" key="3">
    <source>
        <dbReference type="EMBL" id="KDQ06742.1"/>
    </source>
</evidence>
<dbReference type="PANTHER" id="PTHR46689">
    <property type="entry name" value="MEMBRANE PROTEIN, PUTATIVE-RELATED"/>
    <property type="match status" value="1"/>
</dbReference>
<feature type="compositionally biased region" description="Pro residues" evidence="1">
    <location>
        <begin position="46"/>
        <end position="59"/>
    </location>
</feature>
<feature type="compositionally biased region" description="Basic and acidic residues" evidence="1">
    <location>
        <begin position="14"/>
        <end position="29"/>
    </location>
</feature>
<dbReference type="Gene3D" id="3.60.21.70">
    <property type="entry name" value="PhoD-like phosphatase"/>
    <property type="match status" value="1"/>
</dbReference>
<dbReference type="CDD" id="cd07389">
    <property type="entry name" value="MPP_PhoD"/>
    <property type="match status" value="1"/>
</dbReference>
<dbReference type="Proteomes" id="UP000027195">
    <property type="component" value="Unassembled WGS sequence"/>
</dbReference>
<name>A0A067M4F5_BOTB1</name>
<feature type="compositionally biased region" description="Low complexity" evidence="1">
    <location>
        <begin position="92"/>
        <end position="101"/>
    </location>
</feature>
<feature type="compositionally biased region" description="Pro residues" evidence="1">
    <location>
        <begin position="102"/>
        <end position="114"/>
    </location>
</feature>